<sequence length="146" mass="15915">MHITALILTFATFILSATAGPVAIAALSSELANRGLDELHCCKDNGRGWQYAPYAEFQTAYNRFRGPGTIFVPHGCTAVTGCNNGAETLVCNDHQRVAMVELSTFAQFFDTVAGQCVSWETGVPSVCGQAFNNEHRYNLVLKKCNY</sequence>
<proteinExistence type="predicted"/>
<accession>S3D277</accession>
<organism evidence="2 3">
    <name type="scientific">Glarea lozoyensis (strain ATCC 20868 / MF5171)</name>
    <dbReference type="NCBI Taxonomy" id="1116229"/>
    <lineage>
        <taxon>Eukaryota</taxon>
        <taxon>Fungi</taxon>
        <taxon>Dikarya</taxon>
        <taxon>Ascomycota</taxon>
        <taxon>Pezizomycotina</taxon>
        <taxon>Leotiomycetes</taxon>
        <taxon>Helotiales</taxon>
        <taxon>Helotiaceae</taxon>
        <taxon>Glarea</taxon>
    </lineage>
</organism>
<dbReference type="OrthoDB" id="10419651at2759"/>
<dbReference type="EMBL" id="KE145360">
    <property type="protein sequence ID" value="EPE31920.1"/>
    <property type="molecule type" value="Genomic_DNA"/>
</dbReference>
<feature type="chain" id="PRO_5004507912" evidence="1">
    <location>
        <begin position="20"/>
        <end position="146"/>
    </location>
</feature>
<keyword evidence="3" id="KW-1185">Reference proteome</keyword>
<name>S3D277_GLAL2</name>
<keyword evidence="1" id="KW-0732">Signal</keyword>
<dbReference type="AlphaFoldDB" id="S3D277"/>
<dbReference type="HOGENOM" id="CLU_139881_0_0_1"/>
<dbReference type="GeneID" id="19471043"/>
<dbReference type="RefSeq" id="XP_008080975.1">
    <property type="nucleotide sequence ID" value="XM_008082784.1"/>
</dbReference>
<feature type="signal peptide" evidence="1">
    <location>
        <begin position="1"/>
        <end position="19"/>
    </location>
</feature>
<protein>
    <submittedName>
        <fullName evidence="2">Uncharacterized protein</fullName>
    </submittedName>
</protein>
<evidence type="ECO:0000313" key="2">
    <source>
        <dbReference type="EMBL" id="EPE31920.1"/>
    </source>
</evidence>
<evidence type="ECO:0000256" key="1">
    <source>
        <dbReference type="SAM" id="SignalP"/>
    </source>
</evidence>
<reference evidence="2 3" key="1">
    <citation type="journal article" date="2013" name="BMC Genomics">
        <title>Genomics-driven discovery of the pneumocandin biosynthetic gene cluster in the fungus Glarea lozoyensis.</title>
        <authorList>
            <person name="Chen L."/>
            <person name="Yue Q."/>
            <person name="Zhang X."/>
            <person name="Xiang M."/>
            <person name="Wang C."/>
            <person name="Li S."/>
            <person name="Che Y."/>
            <person name="Ortiz-Lopez F.J."/>
            <person name="Bills G.F."/>
            <person name="Liu X."/>
            <person name="An Z."/>
        </authorList>
    </citation>
    <scope>NUCLEOTIDE SEQUENCE [LARGE SCALE GENOMIC DNA]</scope>
    <source>
        <strain evidence="3">ATCC 20868 / MF5171</strain>
    </source>
</reference>
<gene>
    <name evidence="2" type="ORF">GLAREA_12002</name>
</gene>
<evidence type="ECO:0000313" key="3">
    <source>
        <dbReference type="Proteomes" id="UP000016922"/>
    </source>
</evidence>
<dbReference type="Proteomes" id="UP000016922">
    <property type="component" value="Unassembled WGS sequence"/>
</dbReference>
<dbReference type="KEGG" id="glz:GLAREA_12002"/>